<dbReference type="eggNOG" id="COG0405">
    <property type="taxonomic scope" value="Bacteria"/>
</dbReference>
<dbReference type="EMBL" id="AP008231">
    <property type="protein sequence ID" value="BAD79515.1"/>
    <property type="molecule type" value="Genomic_DNA"/>
</dbReference>
<dbReference type="PANTHER" id="PTHR43199:SF1">
    <property type="entry name" value="GLUTATHIONE HYDROLASE PROENZYME"/>
    <property type="match status" value="1"/>
</dbReference>
<dbReference type="SUPFAM" id="SSF56235">
    <property type="entry name" value="N-terminal nucleophile aminohydrolases (Ntn hydrolases)"/>
    <property type="match status" value="1"/>
</dbReference>
<evidence type="ECO:0000256" key="1">
    <source>
        <dbReference type="ARBA" id="ARBA00009381"/>
    </source>
</evidence>
<name>A0A0H3K960_SYNP6</name>
<dbReference type="Gene3D" id="1.10.246.130">
    <property type="match status" value="1"/>
</dbReference>
<evidence type="ECO:0000313" key="5">
    <source>
        <dbReference type="EMBL" id="BAD79515.1"/>
    </source>
</evidence>
<reference evidence="5 6" key="1">
    <citation type="journal article" date="2007" name="Photosyn. Res.">
        <title>Complete nucleotide sequence of the freshwater unicellular cyanobacterium Synechococcus elongatus PCC 6301 chromosome: gene content and organization.</title>
        <authorList>
            <person name="Sugita C."/>
            <person name="Ogata K."/>
            <person name="Shikata M."/>
            <person name="Jikuya H."/>
            <person name="Takano J."/>
            <person name="Furumichi M."/>
            <person name="Kanehisa M."/>
            <person name="Omata T."/>
            <person name="Sugiura M."/>
            <person name="Sugita M."/>
        </authorList>
    </citation>
    <scope>NUCLEOTIDE SEQUENCE [LARGE SCALE GENOMIC DNA]</scope>
    <source>
        <strain evidence="6">ATCC 27144 / PCC 6301 / SAUG 1402/1</strain>
    </source>
</reference>
<evidence type="ECO:0000256" key="2">
    <source>
        <dbReference type="ARBA" id="ARBA00022679"/>
    </source>
</evidence>
<dbReference type="PRINTS" id="PR01210">
    <property type="entry name" value="GGTRANSPTASE"/>
</dbReference>
<proteinExistence type="inferred from homology"/>
<dbReference type="InterPro" id="IPR029055">
    <property type="entry name" value="Ntn_hydrolases_N"/>
</dbReference>
<dbReference type="Gene3D" id="3.60.20.40">
    <property type="match status" value="1"/>
</dbReference>
<dbReference type="AlphaFoldDB" id="A0A0H3K960"/>
<dbReference type="Pfam" id="PF01019">
    <property type="entry name" value="G_glu_transpept"/>
    <property type="match status" value="1"/>
</dbReference>
<keyword evidence="4" id="KW-0865">Zymogen</keyword>
<keyword evidence="3" id="KW-0378">Hydrolase</keyword>
<dbReference type="PANTHER" id="PTHR43199">
    <property type="entry name" value="GLUTATHIONE HYDROLASE"/>
    <property type="match status" value="1"/>
</dbReference>
<dbReference type="Proteomes" id="UP000001175">
    <property type="component" value="Chromosome"/>
</dbReference>
<evidence type="ECO:0000313" key="6">
    <source>
        <dbReference type="Proteomes" id="UP000001175"/>
    </source>
</evidence>
<organism evidence="5 6">
    <name type="scientific">Synechococcus sp. (strain ATCC 27144 / PCC 6301 / SAUG 1402/1)</name>
    <name type="common">Anacystis nidulans</name>
    <dbReference type="NCBI Taxonomy" id="269084"/>
    <lineage>
        <taxon>Bacteria</taxon>
        <taxon>Bacillati</taxon>
        <taxon>Cyanobacteriota</taxon>
        <taxon>Cyanophyceae</taxon>
        <taxon>Synechococcales</taxon>
        <taxon>Synechococcaceae</taxon>
        <taxon>Synechococcus</taxon>
    </lineage>
</organism>
<dbReference type="GO" id="GO:0016787">
    <property type="term" value="F:hydrolase activity"/>
    <property type="evidence" value="ECO:0007669"/>
    <property type="project" value="UniProtKB-KW"/>
</dbReference>
<protein>
    <submittedName>
        <fullName evidence="5">Gamma-glutamyltranspeptidase</fullName>
    </submittedName>
</protein>
<comment type="similarity">
    <text evidence="1">Belongs to the gamma-glutamyltransferase family.</text>
</comment>
<dbReference type="KEGG" id="syc:syc1325_c"/>
<accession>A0A0H3K960</accession>
<dbReference type="InterPro" id="IPR043137">
    <property type="entry name" value="GGT_ssub_C"/>
</dbReference>
<keyword evidence="2" id="KW-0808">Transferase</keyword>
<dbReference type="GO" id="GO:0016740">
    <property type="term" value="F:transferase activity"/>
    <property type="evidence" value="ECO:0007669"/>
    <property type="project" value="UniProtKB-KW"/>
</dbReference>
<dbReference type="InterPro" id="IPR043138">
    <property type="entry name" value="GGT_lsub"/>
</dbReference>
<evidence type="ECO:0000256" key="3">
    <source>
        <dbReference type="ARBA" id="ARBA00022801"/>
    </source>
</evidence>
<gene>
    <name evidence="5" type="primary">ggt</name>
    <name evidence="5" type="ordered locus">syc1325_c</name>
</gene>
<sequence>MRFGPDAHRCCQALGKLRRSRQSLRTSMAKRGAIAAGHPQTVAAGLVALEAGGNAFDAAIAALAASWITEPLLTSPAGGGFLLAAQPHQSPRLYDFFCQTPSQRSPEPQDFYPVGVDFGDAIQEFHIGLGSVAVPGLLAGLLRVQAELGRLPRSVVLEPAIALGREGVEINAFGEYCFRLLDPIVTATPEARSLYQPQGQPLRSGDRFRNTDLAAVLEELAAPKGQAFYEHELLPAIANYCAAGGNLQLTDLQQYPVAVRSPLAIPFGNYRLLTNPPPSSGGLLIAFALSLLNQSVINLNPQQHPQDLVQLMRLTNRARRDFLDGALQQAGIDRQFLTGAAFEQAAAGWLNRLGSTTHISVIDAEGNAASLTSSNGEGCGHVLPDTGIMLNNMLGEADLHPLGFHRWPLGQRLGSMMSPSLLWGEDDRPHLVLGSGGSNRIRTAILQVIHRWAVEGYALAEAIAAPRLHWEAGVLNWEPGWDPAGIEAASQPSETAIAWTTPNMFFGGVHAVGLTATGEFCGAGDPRRSGVYGCC</sequence>
<dbReference type="InterPro" id="IPR051792">
    <property type="entry name" value="GGT_bact"/>
</dbReference>
<evidence type="ECO:0000256" key="4">
    <source>
        <dbReference type="ARBA" id="ARBA00023145"/>
    </source>
</evidence>